<proteinExistence type="predicted"/>
<dbReference type="AlphaFoldDB" id="A0AB38G7U9"/>
<protein>
    <submittedName>
        <fullName evidence="1">GTPase domain-containing protein</fullName>
    </submittedName>
</protein>
<organism evidence="1 2">
    <name type="scientific">Streptococcus lutetiensis</name>
    <dbReference type="NCBI Taxonomy" id="150055"/>
    <lineage>
        <taxon>Bacteria</taxon>
        <taxon>Bacillati</taxon>
        <taxon>Bacillota</taxon>
        <taxon>Bacilli</taxon>
        <taxon>Lactobacillales</taxon>
        <taxon>Streptococcaceae</taxon>
        <taxon>Streptococcus</taxon>
    </lineage>
</organism>
<sequence length="136" mass="13678">MKLTSTEHKIIHTAAAATTAASPIPFSDAALLIPIQITMITGLYKANGANISRGVVEGALKATMVSGVGKSIAGNLLKFIPGVGTIAGGTLNAGVAVSFTEALGFAVVSELRGADNADLIDLANVINDVLGGFTKK</sequence>
<reference evidence="1 2" key="1">
    <citation type="submission" date="2018-06" db="EMBL/GenBank/DDBJ databases">
        <authorList>
            <consortium name="Pathogen Informatics"/>
            <person name="Doyle S."/>
        </authorList>
    </citation>
    <scope>NUCLEOTIDE SEQUENCE [LARGE SCALE GENOMIC DNA]</scope>
    <source>
        <strain evidence="1 2">NCTC8738</strain>
    </source>
</reference>
<dbReference type="EMBL" id="LS483348">
    <property type="protein sequence ID" value="SQF43099.1"/>
    <property type="molecule type" value="Genomic_DNA"/>
</dbReference>
<evidence type="ECO:0000313" key="2">
    <source>
        <dbReference type="Proteomes" id="UP000248954"/>
    </source>
</evidence>
<gene>
    <name evidence="1" type="ORF">NCTC8738_01927</name>
</gene>
<accession>A0AB38G7U9</accession>
<name>A0AB38G7U9_9STRE</name>
<dbReference type="RefSeq" id="WP_111699087.1">
    <property type="nucleotide sequence ID" value="NZ_CP066277.1"/>
</dbReference>
<evidence type="ECO:0000313" key="1">
    <source>
        <dbReference type="EMBL" id="SQF43099.1"/>
    </source>
</evidence>
<dbReference type="Proteomes" id="UP000248954">
    <property type="component" value="Chromosome 1"/>
</dbReference>